<comment type="caution">
    <text evidence="2">The sequence shown here is derived from an EMBL/GenBank/DDBJ whole genome shotgun (WGS) entry which is preliminary data.</text>
</comment>
<dbReference type="Proteomes" id="UP000720189">
    <property type="component" value="Unassembled WGS sequence"/>
</dbReference>
<sequence>MVKIDETFLNKAVKKGLDSLRAGEHLDLQDPDEIGKFIFGILASGLGIEEYHLETLKDKLVGLEAAISDFSVLVKKFDEGKDVTTLLLGYYTSLHQTMRVSMREFTSPKYGVASLPWFALAATMHLKLLGDGIQHGRKWGFTVDEVQFLQETFDNLMKETAAVSHAEIASRHKLFLQNLTGDGSKMSDVPTETLEQWKAVHSDLSAMDEDDVPSLDNMSYVTYAKKTYELGPSHGATFRATMQYDADMTIHVLSYADFWPYLSGKPLTDEALANLDREIFASRGRYDLWLGSHSWWGEPFSVVKRGDNDQITAVYVGGISNVELLQMKYSEDWGAAYGSTGVDPASTTDIEAGDYLSWVDVWFGQKLGCVQFWLNTGSMLREQGRAMNGGTKGLLWYADHQVTSVYGINYESHPPSGLEGIIVGFRSLFLRTD</sequence>
<keyword evidence="3" id="KW-1185">Reference proteome</keyword>
<accession>A0A9P9KAD8</accession>
<dbReference type="AlphaFoldDB" id="A0A9P9KAD8"/>
<protein>
    <recommendedName>
        <fullName evidence="1">Pesticidal crystal protein domain-containing protein</fullName>
    </recommendedName>
</protein>
<dbReference type="RefSeq" id="XP_046050791.1">
    <property type="nucleotide sequence ID" value="XM_046201337.1"/>
</dbReference>
<dbReference type="Gene3D" id="1.20.190.10">
    <property type="entry name" value="Pesticidal crystal protein, N-terminal domain"/>
    <property type="match status" value="1"/>
</dbReference>
<proteinExistence type="predicted"/>
<evidence type="ECO:0000313" key="3">
    <source>
        <dbReference type="Proteomes" id="UP000720189"/>
    </source>
</evidence>
<dbReference type="GO" id="GO:0001907">
    <property type="term" value="P:symbiont-mediated killing of host cell"/>
    <property type="evidence" value="ECO:0007669"/>
    <property type="project" value="InterPro"/>
</dbReference>
<dbReference type="InterPro" id="IPR005639">
    <property type="entry name" value="Pest_crys_dom_I"/>
</dbReference>
<organism evidence="2 3">
    <name type="scientific">Fusarium redolens</name>
    <dbReference type="NCBI Taxonomy" id="48865"/>
    <lineage>
        <taxon>Eukaryota</taxon>
        <taxon>Fungi</taxon>
        <taxon>Dikarya</taxon>
        <taxon>Ascomycota</taxon>
        <taxon>Pezizomycotina</taxon>
        <taxon>Sordariomycetes</taxon>
        <taxon>Hypocreomycetidae</taxon>
        <taxon>Hypocreales</taxon>
        <taxon>Nectriaceae</taxon>
        <taxon>Fusarium</taxon>
        <taxon>Fusarium redolens species complex</taxon>
    </lineage>
</organism>
<reference evidence="2" key="1">
    <citation type="journal article" date="2021" name="Nat. Commun.">
        <title>Genetic determinants of endophytism in the Arabidopsis root mycobiome.</title>
        <authorList>
            <person name="Mesny F."/>
            <person name="Miyauchi S."/>
            <person name="Thiergart T."/>
            <person name="Pickel B."/>
            <person name="Atanasova L."/>
            <person name="Karlsson M."/>
            <person name="Huettel B."/>
            <person name="Barry K.W."/>
            <person name="Haridas S."/>
            <person name="Chen C."/>
            <person name="Bauer D."/>
            <person name="Andreopoulos W."/>
            <person name="Pangilinan J."/>
            <person name="LaButti K."/>
            <person name="Riley R."/>
            <person name="Lipzen A."/>
            <person name="Clum A."/>
            <person name="Drula E."/>
            <person name="Henrissat B."/>
            <person name="Kohler A."/>
            <person name="Grigoriev I.V."/>
            <person name="Martin F.M."/>
            <person name="Hacquard S."/>
        </authorList>
    </citation>
    <scope>NUCLEOTIDE SEQUENCE</scope>
    <source>
        <strain evidence="2">MPI-CAGE-AT-0023</strain>
    </source>
</reference>
<evidence type="ECO:0000259" key="1">
    <source>
        <dbReference type="Pfam" id="PF03945"/>
    </source>
</evidence>
<evidence type="ECO:0000313" key="2">
    <source>
        <dbReference type="EMBL" id="KAH7255222.1"/>
    </source>
</evidence>
<dbReference type="SUPFAM" id="SSF56849">
    <property type="entry name" value="delta-Endotoxin (insectocide), N-terminal domain"/>
    <property type="match status" value="1"/>
</dbReference>
<dbReference type="Pfam" id="PF03945">
    <property type="entry name" value="Endotoxin_N"/>
    <property type="match status" value="1"/>
</dbReference>
<gene>
    <name evidence="2" type="ORF">BKA55DRAFT_736608</name>
</gene>
<dbReference type="EMBL" id="JAGMUX010000006">
    <property type="protein sequence ID" value="KAH7255222.1"/>
    <property type="molecule type" value="Genomic_DNA"/>
</dbReference>
<dbReference type="GO" id="GO:0090729">
    <property type="term" value="F:toxin activity"/>
    <property type="evidence" value="ECO:0007669"/>
    <property type="project" value="InterPro"/>
</dbReference>
<feature type="domain" description="Pesticidal crystal protein" evidence="1">
    <location>
        <begin position="48"/>
        <end position="162"/>
    </location>
</feature>
<dbReference type="InterPro" id="IPR036716">
    <property type="entry name" value="Pest_crys_N_sf"/>
</dbReference>
<name>A0A9P9KAD8_FUSRE</name>
<dbReference type="GeneID" id="70231291"/>
<dbReference type="OrthoDB" id="4866405at2759"/>